<dbReference type="GO" id="GO:0005737">
    <property type="term" value="C:cytoplasm"/>
    <property type="evidence" value="ECO:0007669"/>
    <property type="project" value="TreeGrafter"/>
</dbReference>
<dbReference type="RefSeq" id="WP_194504200.1">
    <property type="nucleotide sequence ID" value="NZ_JADIVZ010000008.1"/>
</dbReference>
<evidence type="ECO:0000259" key="14">
    <source>
        <dbReference type="Pfam" id="PF01433"/>
    </source>
</evidence>
<dbReference type="SUPFAM" id="SSF63737">
    <property type="entry name" value="Leukotriene A4 hydrolase N-terminal domain"/>
    <property type="match status" value="1"/>
</dbReference>
<evidence type="ECO:0000256" key="4">
    <source>
        <dbReference type="ARBA" id="ARBA00012564"/>
    </source>
</evidence>
<dbReference type="GO" id="GO:0043171">
    <property type="term" value="P:peptide catabolic process"/>
    <property type="evidence" value="ECO:0007669"/>
    <property type="project" value="TreeGrafter"/>
</dbReference>
<comment type="similarity">
    <text evidence="3">Belongs to the peptidase M1 family.</text>
</comment>
<evidence type="ECO:0000256" key="10">
    <source>
        <dbReference type="ARBA" id="ARBA00022833"/>
    </source>
</evidence>
<keyword evidence="8" id="KW-0479">Metal-binding</keyword>
<sequence length="437" mass="48912">MNLPTADDYLPSHGDPCYAVRHYDLTLHYAVEGNRLDGDASLSVEVLEPTRRLVLDLSHLKAEKVRLKGAKLRRFGSRLHRLVIDLAEEVASGTELTLDVRYSGQPRPLIARHLGDAGWEELTDGVIVAAQPHGAPTWFPCNDRPDDKASYRLEITCTAGYTVVSNGKQTKHKRGGSTETWVFEQAEPMATYLATVQIGRYVDREVGRPASGLPLRIAAPADLPDAQHRAGFGRQHEMVDAYESLFGPYPFAGYTVVVTGDDLEIPLESQALSTFGRNLVGDDWEQERLIAHELSHQWFGNAVTLRWWRDIWLHEGFACYSEWLWSERSGRRPAAEHAASHHARLVEKKQDLLLADPGPADMFDDRVYKRGALTLHTLRVAAGDEAFFELLRSWVATFSGRSVTTEDFLAHASSLTRLDATSLLAPWLYERAVPPLP</sequence>
<evidence type="ECO:0000256" key="8">
    <source>
        <dbReference type="ARBA" id="ARBA00022723"/>
    </source>
</evidence>
<comment type="cofactor">
    <cofactor evidence="2">
        <name>Zn(2+)</name>
        <dbReference type="ChEBI" id="CHEBI:29105"/>
    </cofactor>
</comment>
<dbReference type="EC" id="3.4.11.2" evidence="4"/>
<evidence type="ECO:0000259" key="15">
    <source>
        <dbReference type="Pfam" id="PF17900"/>
    </source>
</evidence>
<evidence type="ECO:0000256" key="9">
    <source>
        <dbReference type="ARBA" id="ARBA00022801"/>
    </source>
</evidence>
<name>A0A930V343_9ACTN</name>
<dbReference type="Pfam" id="PF01433">
    <property type="entry name" value="Peptidase_M1"/>
    <property type="match status" value="1"/>
</dbReference>
<organism evidence="16 17">
    <name type="scientific">Nocardioides acrostichi</name>
    <dbReference type="NCBI Taxonomy" id="2784339"/>
    <lineage>
        <taxon>Bacteria</taxon>
        <taxon>Bacillati</taxon>
        <taxon>Actinomycetota</taxon>
        <taxon>Actinomycetes</taxon>
        <taxon>Propionibacteriales</taxon>
        <taxon>Nocardioidaceae</taxon>
        <taxon>Nocardioides</taxon>
    </lineage>
</organism>
<dbReference type="AlphaFoldDB" id="A0A930V343"/>
<dbReference type="InterPro" id="IPR045357">
    <property type="entry name" value="Aminopeptidase_N-like_N"/>
</dbReference>
<evidence type="ECO:0000313" key="17">
    <source>
        <dbReference type="Proteomes" id="UP000656804"/>
    </source>
</evidence>
<dbReference type="CDD" id="cd09603">
    <property type="entry name" value="M1_APN_like"/>
    <property type="match status" value="1"/>
</dbReference>
<gene>
    <name evidence="16" type="ORF">ISG29_14655</name>
</gene>
<dbReference type="Proteomes" id="UP000656804">
    <property type="component" value="Unassembled WGS sequence"/>
</dbReference>
<dbReference type="Gene3D" id="2.60.40.1730">
    <property type="entry name" value="tricorn interacting facor f3 domain"/>
    <property type="match status" value="1"/>
</dbReference>
<protein>
    <recommendedName>
        <fullName evidence="5">Aminopeptidase N</fullName>
        <ecNumber evidence="4">3.4.11.2</ecNumber>
    </recommendedName>
    <alternativeName>
        <fullName evidence="12">Alanine aminopeptidase</fullName>
    </alternativeName>
    <alternativeName>
        <fullName evidence="13">Lysyl aminopeptidase</fullName>
    </alternativeName>
</protein>
<dbReference type="GO" id="GO:0006508">
    <property type="term" value="P:proteolysis"/>
    <property type="evidence" value="ECO:0007669"/>
    <property type="project" value="UniProtKB-KW"/>
</dbReference>
<keyword evidence="6" id="KW-0031">Aminopeptidase</keyword>
<evidence type="ECO:0000256" key="3">
    <source>
        <dbReference type="ARBA" id="ARBA00010136"/>
    </source>
</evidence>
<dbReference type="InterPro" id="IPR042097">
    <property type="entry name" value="Aminopeptidase_N-like_N_sf"/>
</dbReference>
<evidence type="ECO:0000256" key="7">
    <source>
        <dbReference type="ARBA" id="ARBA00022670"/>
    </source>
</evidence>
<dbReference type="PANTHER" id="PTHR11533:SF174">
    <property type="entry name" value="PUROMYCIN-SENSITIVE AMINOPEPTIDASE-RELATED"/>
    <property type="match status" value="1"/>
</dbReference>
<evidence type="ECO:0000256" key="11">
    <source>
        <dbReference type="ARBA" id="ARBA00023049"/>
    </source>
</evidence>
<reference evidence="16" key="1">
    <citation type="submission" date="2020-11" db="EMBL/GenBank/DDBJ databases">
        <title>Nocardioides sp. CBS4Y-1, whole genome shotgun sequence.</title>
        <authorList>
            <person name="Tuo L."/>
        </authorList>
    </citation>
    <scope>NUCLEOTIDE SEQUENCE</scope>
    <source>
        <strain evidence="16">CBS4Y-1</strain>
    </source>
</reference>
<evidence type="ECO:0000256" key="13">
    <source>
        <dbReference type="ARBA" id="ARBA00031533"/>
    </source>
</evidence>
<evidence type="ECO:0000256" key="6">
    <source>
        <dbReference type="ARBA" id="ARBA00022438"/>
    </source>
</evidence>
<dbReference type="PRINTS" id="PR00756">
    <property type="entry name" value="ALADIPTASE"/>
</dbReference>
<dbReference type="SUPFAM" id="SSF55486">
    <property type="entry name" value="Metalloproteases ('zincins'), catalytic domain"/>
    <property type="match status" value="1"/>
</dbReference>
<evidence type="ECO:0000256" key="5">
    <source>
        <dbReference type="ARBA" id="ARBA00015611"/>
    </source>
</evidence>
<evidence type="ECO:0000256" key="2">
    <source>
        <dbReference type="ARBA" id="ARBA00001947"/>
    </source>
</evidence>
<dbReference type="EMBL" id="JADIVZ010000008">
    <property type="protein sequence ID" value="MBF4162932.1"/>
    <property type="molecule type" value="Genomic_DNA"/>
</dbReference>
<dbReference type="GO" id="GO:0005615">
    <property type="term" value="C:extracellular space"/>
    <property type="evidence" value="ECO:0007669"/>
    <property type="project" value="TreeGrafter"/>
</dbReference>
<keyword evidence="9" id="KW-0378">Hydrolase</keyword>
<evidence type="ECO:0000313" key="16">
    <source>
        <dbReference type="EMBL" id="MBF4162932.1"/>
    </source>
</evidence>
<dbReference type="InterPro" id="IPR027268">
    <property type="entry name" value="Peptidase_M4/M1_CTD_sf"/>
</dbReference>
<feature type="domain" description="Aminopeptidase N-like N-terminal" evidence="15">
    <location>
        <begin position="21"/>
        <end position="193"/>
    </location>
</feature>
<dbReference type="GO" id="GO:0016020">
    <property type="term" value="C:membrane"/>
    <property type="evidence" value="ECO:0007669"/>
    <property type="project" value="TreeGrafter"/>
</dbReference>
<dbReference type="InterPro" id="IPR001930">
    <property type="entry name" value="Peptidase_M1"/>
</dbReference>
<dbReference type="GO" id="GO:0016285">
    <property type="term" value="F:alanyl aminopeptidase activity"/>
    <property type="evidence" value="ECO:0007669"/>
    <property type="project" value="UniProtKB-EC"/>
</dbReference>
<evidence type="ECO:0000256" key="12">
    <source>
        <dbReference type="ARBA" id="ARBA00029811"/>
    </source>
</evidence>
<dbReference type="Pfam" id="PF17900">
    <property type="entry name" value="Peptidase_M1_N"/>
    <property type="match status" value="1"/>
</dbReference>
<keyword evidence="7" id="KW-0645">Protease</keyword>
<feature type="domain" description="Peptidase M1 membrane alanine aminopeptidase" evidence="14">
    <location>
        <begin position="237"/>
        <end position="427"/>
    </location>
</feature>
<proteinExistence type="inferred from homology"/>
<accession>A0A930V343</accession>
<dbReference type="InterPro" id="IPR050344">
    <property type="entry name" value="Peptidase_M1_aminopeptidases"/>
</dbReference>
<evidence type="ECO:0000256" key="1">
    <source>
        <dbReference type="ARBA" id="ARBA00000098"/>
    </source>
</evidence>
<keyword evidence="11" id="KW-0482">Metalloprotease</keyword>
<dbReference type="GO" id="GO:0008270">
    <property type="term" value="F:zinc ion binding"/>
    <property type="evidence" value="ECO:0007669"/>
    <property type="project" value="InterPro"/>
</dbReference>
<dbReference type="GO" id="GO:0070006">
    <property type="term" value="F:metalloaminopeptidase activity"/>
    <property type="evidence" value="ECO:0007669"/>
    <property type="project" value="TreeGrafter"/>
</dbReference>
<comment type="caution">
    <text evidence="16">The sequence shown here is derived from an EMBL/GenBank/DDBJ whole genome shotgun (WGS) entry which is preliminary data.</text>
</comment>
<comment type="catalytic activity">
    <reaction evidence="1">
        <text>Release of an N-terminal amino acid, Xaa-|-Yaa- from a peptide, amide or arylamide. Xaa is preferably Ala, but may be most amino acids including Pro (slow action). When a terminal hydrophobic residue is followed by a prolyl residue, the two may be released as an intact Xaa-Pro dipeptide.</text>
        <dbReference type="EC" id="3.4.11.2"/>
    </reaction>
</comment>
<keyword evidence="10" id="KW-0862">Zinc</keyword>
<dbReference type="PANTHER" id="PTHR11533">
    <property type="entry name" value="PROTEASE M1 ZINC METALLOPROTEASE"/>
    <property type="match status" value="1"/>
</dbReference>
<dbReference type="GO" id="GO:0042277">
    <property type="term" value="F:peptide binding"/>
    <property type="evidence" value="ECO:0007669"/>
    <property type="project" value="TreeGrafter"/>
</dbReference>
<dbReference type="Gene3D" id="1.10.390.10">
    <property type="entry name" value="Neutral Protease Domain 2"/>
    <property type="match status" value="1"/>
</dbReference>
<dbReference type="InterPro" id="IPR014782">
    <property type="entry name" value="Peptidase_M1_dom"/>
</dbReference>
<keyword evidence="17" id="KW-1185">Reference proteome</keyword>